<dbReference type="AlphaFoldDB" id="A0AAE7CS52"/>
<accession>A0AAE7CS52</accession>
<feature type="transmembrane region" description="Helical" evidence="1">
    <location>
        <begin position="427"/>
        <end position="450"/>
    </location>
</feature>
<feature type="transmembrane region" description="Helical" evidence="1">
    <location>
        <begin position="347"/>
        <end position="371"/>
    </location>
</feature>
<name>A0AAE7CS52_9LACT</name>
<dbReference type="EMBL" id="CP047628">
    <property type="protein sequence ID" value="QIW57573.1"/>
    <property type="molecule type" value="Genomic_DNA"/>
</dbReference>
<feature type="transmembrane region" description="Helical" evidence="1">
    <location>
        <begin position="260"/>
        <end position="276"/>
    </location>
</feature>
<feature type="transmembrane region" description="Helical" evidence="1">
    <location>
        <begin position="395"/>
        <end position="415"/>
    </location>
</feature>
<organism evidence="2 3">
    <name type="scientific">Pseudolactococcus raffinolactis</name>
    <dbReference type="NCBI Taxonomy" id="1366"/>
    <lineage>
        <taxon>Bacteria</taxon>
        <taxon>Bacillati</taxon>
        <taxon>Bacillota</taxon>
        <taxon>Bacilli</taxon>
        <taxon>Lactobacillales</taxon>
        <taxon>Streptococcaceae</taxon>
        <taxon>Pseudolactococcus</taxon>
    </lineage>
</organism>
<dbReference type="RefSeq" id="WP_167840967.1">
    <property type="nucleotide sequence ID" value="NZ_CP047628.1"/>
</dbReference>
<feature type="transmembrane region" description="Helical" evidence="1">
    <location>
        <begin position="133"/>
        <end position="151"/>
    </location>
</feature>
<dbReference type="Proteomes" id="UP000501558">
    <property type="component" value="Chromosome"/>
</dbReference>
<dbReference type="Pfam" id="PF09913">
    <property type="entry name" value="DUF2142"/>
    <property type="match status" value="1"/>
</dbReference>
<keyword evidence="1" id="KW-1133">Transmembrane helix</keyword>
<keyword evidence="3" id="KW-1185">Reference proteome</keyword>
<feature type="transmembrane region" description="Helical" evidence="1">
    <location>
        <begin position="12"/>
        <end position="33"/>
    </location>
</feature>
<keyword evidence="1" id="KW-0812">Transmembrane</keyword>
<evidence type="ECO:0000313" key="2">
    <source>
        <dbReference type="EMBL" id="QIW57573.1"/>
    </source>
</evidence>
<proteinExistence type="predicted"/>
<feature type="transmembrane region" description="Helical" evidence="1">
    <location>
        <begin position="182"/>
        <end position="199"/>
    </location>
</feature>
<dbReference type="InterPro" id="IPR018674">
    <property type="entry name" value="DUF2142_membrane"/>
</dbReference>
<keyword evidence="1" id="KW-0472">Membrane</keyword>
<feature type="transmembrane region" description="Helical" evidence="1">
    <location>
        <begin position="228"/>
        <end position="248"/>
    </location>
</feature>
<protein>
    <submittedName>
        <fullName evidence="2">DUF2142 domain-containing protein</fullName>
    </submittedName>
</protein>
<gene>
    <name evidence="2" type="ORF">GU334_00990</name>
</gene>
<evidence type="ECO:0000256" key="1">
    <source>
        <dbReference type="SAM" id="Phobius"/>
    </source>
</evidence>
<feature type="transmembrane region" description="Helical" evidence="1">
    <location>
        <begin position="158"/>
        <end position="176"/>
    </location>
</feature>
<feature type="transmembrane region" description="Helical" evidence="1">
    <location>
        <begin position="322"/>
        <end position="340"/>
    </location>
</feature>
<sequence>MGKKINIENKISQHFLVLSLIISVVFSLAFPIFSGKDEQYHFDATSKLVGIKVDRKQIDPSSFGTIVTFNTRNNLGIKGYVDKYYLTKLDKVEKVNDERAENATLFDLRQYIVPAVGLFVGHHIYPSLGVMETFARLFNAIFYSIVMYVVIKKMRHGKLIMFATALSPTMIIQSVGASYDNINFLVTAVLLGFGIDLIFSKEKISTKRVIQLIVILMTALFFGKRNIYVTLLFAIPILMSMLIETYKLKIFYLKFTKRKELLIILLTAMLSIVILFRDKPFIIHLRQIFSTLTGNFISIGTFIRRGDYLATGMLVGTQEWDYLPVWMYGLWMILLFMLIFSESKKGISNYISVFSISLFFMNLLAMLWLYANSAADNPENVLNPNHYIIGPQGRYFTPLMPVMIFFNELIPISVINTEGDQKFIARLTYGFVGFSALFLLFKTIQSFWWLGIQGGI</sequence>
<evidence type="ECO:0000313" key="3">
    <source>
        <dbReference type="Proteomes" id="UP000501558"/>
    </source>
</evidence>
<reference evidence="2 3" key="1">
    <citation type="submission" date="2019-12" db="EMBL/GenBank/DDBJ databases">
        <title>Whole genome sequences of Lactococcus raffinolactis strains isolated from sewage.</title>
        <authorList>
            <person name="Ybazeta G."/>
            <person name="Ross M."/>
            <person name="Brabant-Kirwan D."/>
            <person name="Saleh M."/>
            <person name="Dillon J.A."/>
            <person name="Splinter K."/>
            <person name="Nokhbeh R."/>
        </authorList>
    </citation>
    <scope>NUCLEOTIDE SEQUENCE [LARGE SCALE GENOMIC DNA]</scope>
    <source>
        <strain evidence="2 3">Lr_19_14</strain>
    </source>
</reference>